<dbReference type="InterPro" id="IPR001667">
    <property type="entry name" value="DDH_dom"/>
</dbReference>
<dbReference type="Gene3D" id="3.40.1390.20">
    <property type="entry name" value="HprK N-terminal domain-like"/>
    <property type="match status" value="1"/>
</dbReference>
<dbReference type="Pfam" id="PF02833">
    <property type="entry name" value="DHHA2"/>
    <property type="match status" value="1"/>
</dbReference>
<dbReference type="Gene3D" id="3.10.580.10">
    <property type="entry name" value="CBS-domain"/>
    <property type="match status" value="1"/>
</dbReference>
<keyword evidence="3" id="KW-0479">Metal-binding</keyword>
<dbReference type="RefSeq" id="WP_073126769.1">
    <property type="nucleotide sequence ID" value="NZ_BAABCH010000025.1"/>
</dbReference>
<comment type="catalytic activity">
    <reaction evidence="7">
        <text>diphosphate + H2O = 2 phosphate + H(+)</text>
        <dbReference type="Rhea" id="RHEA:24576"/>
        <dbReference type="ChEBI" id="CHEBI:15377"/>
        <dbReference type="ChEBI" id="CHEBI:15378"/>
        <dbReference type="ChEBI" id="CHEBI:33019"/>
        <dbReference type="ChEBI" id="CHEBI:43474"/>
        <dbReference type="EC" id="3.6.1.1"/>
    </reaction>
</comment>
<dbReference type="PROSITE" id="PS51371">
    <property type="entry name" value="CBS"/>
    <property type="match status" value="2"/>
</dbReference>
<evidence type="ECO:0000256" key="8">
    <source>
        <dbReference type="PROSITE-ProRule" id="PRU00703"/>
    </source>
</evidence>
<protein>
    <recommendedName>
        <fullName evidence="2">inorganic diphosphatase</fullName>
        <ecNumber evidence="2">3.6.1.1</ecNumber>
    </recommendedName>
    <alternativeName>
        <fullName evidence="6">Pyrophosphate phospho-hydrolase</fullName>
    </alternativeName>
</protein>
<evidence type="ECO:0000256" key="1">
    <source>
        <dbReference type="ARBA" id="ARBA00001936"/>
    </source>
</evidence>
<organism evidence="10 11">
    <name type="scientific">Asaccharospora irregularis DSM 2635</name>
    <dbReference type="NCBI Taxonomy" id="1121321"/>
    <lineage>
        <taxon>Bacteria</taxon>
        <taxon>Bacillati</taxon>
        <taxon>Bacillota</taxon>
        <taxon>Clostridia</taxon>
        <taxon>Peptostreptococcales</taxon>
        <taxon>Peptostreptococcaceae</taxon>
        <taxon>Asaccharospora</taxon>
    </lineage>
</organism>
<accession>A0A1M5R002</accession>
<evidence type="ECO:0000256" key="4">
    <source>
        <dbReference type="ARBA" id="ARBA00022801"/>
    </source>
</evidence>
<dbReference type="PANTHER" id="PTHR12112:SF22">
    <property type="entry name" value="MANGANESE-DEPENDENT INORGANIC PYROPHOSPHATASE-RELATED"/>
    <property type="match status" value="1"/>
</dbReference>
<dbReference type="SMART" id="SM01131">
    <property type="entry name" value="DHHA2"/>
    <property type="match status" value="1"/>
</dbReference>
<dbReference type="Pfam" id="PF01368">
    <property type="entry name" value="DHH"/>
    <property type="match status" value="1"/>
</dbReference>
<gene>
    <name evidence="10" type="ORF">SAMN04488530_12521</name>
</gene>
<dbReference type="EC" id="3.6.1.1" evidence="2"/>
<proteinExistence type="predicted"/>
<sequence length="531" mass="59115">MSLLVFGHKNPDTDSICSSVSLAYLKRQLGQDATAYALGEIRKEAKYALDYFKVDPPQILNNVKVQVKDLSYSKVSPLTPKASVLEAYNLMDQKDVKTLPVVSEEDEFIGIVTMKEVAKSLLNQHFTSVHTSLSNICKNLSGSLLVNCDEEVNGRVVTLSFDMQTLKDILKQGDIVIVGDRFDTIEYAINTKVKVLILTGKTEISDSLLNLAKENGVSVISVDCDTYKASNLINQCNFLESILTKENLIVFNENDYVDDVKEVMLNHNFRFYPIVDKGNKFLGLVSKGHLLNPTRKNVVLVDHNEYAQSADGIEQANIVEVIDHHKLGGISTDVPLSFRIMPVGCSCTVIYNMYKENNVEVPYEIAGLLLSAILSDTLLFKSPTTTELDKKACEELSKIAKVDMEKYAMDMFKCGTSLDEFSIEQIVNMDFKEFNMSGKRVGIGQVFTLDIDSIFAKKDEFLSYINSTDYDMLILAITDIIKEGSYLIYKAPDNVISSAFNVDASQGVFAEGVVSRKKQLVPNLTTAVKNM</sequence>
<keyword evidence="8" id="KW-0129">CBS domain</keyword>
<dbReference type="InterPro" id="IPR046342">
    <property type="entry name" value="CBS_dom_sf"/>
</dbReference>
<dbReference type="AlphaFoldDB" id="A0A1M5R002"/>
<dbReference type="GO" id="GO:0004427">
    <property type="term" value="F:inorganic diphosphate phosphatase activity"/>
    <property type="evidence" value="ECO:0007669"/>
    <property type="project" value="UniProtKB-EC"/>
</dbReference>
<dbReference type="EMBL" id="FQWX01000025">
    <property type="protein sequence ID" value="SHH19123.1"/>
    <property type="molecule type" value="Genomic_DNA"/>
</dbReference>
<evidence type="ECO:0000256" key="2">
    <source>
        <dbReference type="ARBA" id="ARBA00012146"/>
    </source>
</evidence>
<dbReference type="InterPro" id="IPR010766">
    <property type="entry name" value="DRTGG"/>
</dbReference>
<keyword evidence="5" id="KW-0464">Manganese</keyword>
<feature type="domain" description="CBS" evidence="9">
    <location>
        <begin position="243"/>
        <end position="300"/>
    </location>
</feature>
<dbReference type="Gene3D" id="3.10.310.20">
    <property type="entry name" value="DHHA2 domain"/>
    <property type="match status" value="1"/>
</dbReference>
<dbReference type="PANTHER" id="PTHR12112">
    <property type="entry name" value="BNIP - RELATED"/>
    <property type="match status" value="1"/>
</dbReference>
<dbReference type="OrthoDB" id="9766150at2"/>
<dbReference type="Pfam" id="PF07085">
    <property type="entry name" value="DRTGG"/>
    <property type="match status" value="1"/>
</dbReference>
<evidence type="ECO:0000313" key="10">
    <source>
        <dbReference type="EMBL" id="SHH19123.1"/>
    </source>
</evidence>
<dbReference type="CDD" id="cd04597">
    <property type="entry name" value="CBS_pair_inorgPPase"/>
    <property type="match status" value="1"/>
</dbReference>
<keyword evidence="11" id="KW-1185">Reference proteome</keyword>
<dbReference type="NCBIfam" id="NF011443">
    <property type="entry name" value="PRK14869.1-5"/>
    <property type="match status" value="1"/>
</dbReference>
<name>A0A1M5R002_9FIRM</name>
<dbReference type="SMART" id="SM00116">
    <property type="entry name" value="CBS"/>
    <property type="match status" value="2"/>
</dbReference>
<keyword evidence="4" id="KW-0378">Hydrolase</keyword>
<dbReference type="InterPro" id="IPR028979">
    <property type="entry name" value="Ser_kin/Pase_Hpr-like_N_sf"/>
</dbReference>
<feature type="domain" description="CBS" evidence="9">
    <location>
        <begin position="70"/>
        <end position="128"/>
    </location>
</feature>
<evidence type="ECO:0000313" key="11">
    <source>
        <dbReference type="Proteomes" id="UP000243255"/>
    </source>
</evidence>
<comment type="cofactor">
    <cofactor evidence="1">
        <name>Mn(2+)</name>
        <dbReference type="ChEBI" id="CHEBI:29035"/>
    </cofactor>
</comment>
<dbReference type="Proteomes" id="UP000243255">
    <property type="component" value="Unassembled WGS sequence"/>
</dbReference>
<evidence type="ECO:0000256" key="3">
    <source>
        <dbReference type="ARBA" id="ARBA00022723"/>
    </source>
</evidence>
<dbReference type="InterPro" id="IPR038763">
    <property type="entry name" value="DHH_sf"/>
</dbReference>
<evidence type="ECO:0000256" key="5">
    <source>
        <dbReference type="ARBA" id="ARBA00023211"/>
    </source>
</evidence>
<dbReference type="SUPFAM" id="SSF75138">
    <property type="entry name" value="HprK N-terminal domain-like"/>
    <property type="match status" value="1"/>
</dbReference>
<dbReference type="InterPro" id="IPR000644">
    <property type="entry name" value="CBS_dom"/>
</dbReference>
<dbReference type="FunFam" id="3.90.1640.10:FF:000001">
    <property type="entry name" value="Probable manganese-dependent inorganic pyrophosphatase"/>
    <property type="match status" value="1"/>
</dbReference>
<evidence type="ECO:0000256" key="7">
    <source>
        <dbReference type="ARBA" id="ARBA00047820"/>
    </source>
</evidence>
<dbReference type="InterPro" id="IPR038222">
    <property type="entry name" value="DHHA2_dom_sf"/>
</dbReference>
<dbReference type="NCBIfam" id="NF011442">
    <property type="entry name" value="PRK14869.1-4"/>
    <property type="match status" value="1"/>
</dbReference>
<dbReference type="GO" id="GO:0005737">
    <property type="term" value="C:cytoplasm"/>
    <property type="evidence" value="ECO:0007669"/>
    <property type="project" value="InterPro"/>
</dbReference>
<dbReference type="SUPFAM" id="SSF54631">
    <property type="entry name" value="CBS-domain pair"/>
    <property type="match status" value="1"/>
</dbReference>
<reference evidence="11" key="1">
    <citation type="submission" date="2016-11" db="EMBL/GenBank/DDBJ databases">
        <authorList>
            <person name="Varghese N."/>
            <person name="Submissions S."/>
        </authorList>
    </citation>
    <scope>NUCLEOTIDE SEQUENCE [LARGE SCALE GENOMIC DNA]</scope>
    <source>
        <strain evidence="11">DSM 2635</strain>
    </source>
</reference>
<dbReference type="Pfam" id="PF00571">
    <property type="entry name" value="CBS"/>
    <property type="match status" value="2"/>
</dbReference>
<dbReference type="NCBIfam" id="NF003877">
    <property type="entry name" value="PRK05427.1"/>
    <property type="match status" value="1"/>
</dbReference>
<dbReference type="GO" id="GO:0046872">
    <property type="term" value="F:metal ion binding"/>
    <property type="evidence" value="ECO:0007669"/>
    <property type="project" value="UniProtKB-KW"/>
</dbReference>
<evidence type="ECO:0000256" key="6">
    <source>
        <dbReference type="ARBA" id="ARBA00032535"/>
    </source>
</evidence>
<dbReference type="SUPFAM" id="SSF64182">
    <property type="entry name" value="DHH phosphoesterases"/>
    <property type="match status" value="1"/>
</dbReference>
<dbReference type="Gene3D" id="3.90.1640.10">
    <property type="entry name" value="inorganic pyrophosphatase (n-terminal core)"/>
    <property type="match status" value="1"/>
</dbReference>
<dbReference type="NCBIfam" id="NF011440">
    <property type="entry name" value="PRK14869.1-2"/>
    <property type="match status" value="1"/>
</dbReference>
<evidence type="ECO:0000259" key="9">
    <source>
        <dbReference type="PROSITE" id="PS51371"/>
    </source>
</evidence>
<dbReference type="InterPro" id="IPR004097">
    <property type="entry name" value="DHHA2"/>
</dbReference>
<dbReference type="STRING" id="1121321.SAMN04488530_12521"/>